<dbReference type="PANTHER" id="PTHR30486">
    <property type="entry name" value="TWITCHING MOTILITY PROTEIN PILT"/>
    <property type="match status" value="1"/>
</dbReference>
<dbReference type="InterPro" id="IPR006321">
    <property type="entry name" value="PilT/PilU"/>
</dbReference>
<dbReference type="SUPFAM" id="SSF52540">
    <property type="entry name" value="P-loop containing nucleoside triphosphate hydrolases"/>
    <property type="match status" value="1"/>
</dbReference>
<dbReference type="Gene3D" id="3.30.300.160">
    <property type="entry name" value="Type II secretion system, protein E, N-terminal domain"/>
    <property type="match status" value="1"/>
</dbReference>
<sequence length="574" mass="60968">MSPSPSARERWSRQLAGLLGRSAVLPEEELRSALEEALASGLSLVEVLLDRGRLPVPVVLGALGQLAQLPVVDLTQAPPEPEALAQLPPGLSGQFGALACRVAGGQLLVAFGEPPDPDDLRALAALAGASVVPALADPRVLRAALRHDEPAPSTVPVPALAGVAAAPVGVGVPANGNGHAGNGHPGNGHTSAEVRTAEVQRAEVQAGAGLAVDPAPADEGLPLHIDDLLRQVVALGASDLHLTATMPACMRLHGAIRPVEGCPPLTHQQIRDMVFGILPQAKREQFEAQKELDTSHAIPGVGRFRLNVFQQRGTVAAVLRTIPHEIPPFDSLGLPASVARFAELRRGLVLVTGPTGSGKSTTLAALVDIINKSKPLHIVTVEDPIEFLHQHQRSIVNQREVGQDTQSFAEALRRVLREDPDVILVGELRDLETISMALTAAETGHLVFGTLHTQDAPQTIDRIVDVFPTSQQEQVRTQLAASLEGVVTQQLVPAADGTGRVVAAEVMVCTSAVRNLIRQNKTHQIYSLMQTGAQHGMQTMDQALARLVKEQRVSEAVAFDRCRSEEDLRNHLRS</sequence>
<dbReference type="PROSITE" id="PS00662">
    <property type="entry name" value="T2SP_E"/>
    <property type="match status" value="1"/>
</dbReference>
<organism evidence="3 4">
    <name type="scientific">Aciditerrimonas ferrireducens</name>
    <dbReference type="NCBI Taxonomy" id="667306"/>
    <lineage>
        <taxon>Bacteria</taxon>
        <taxon>Bacillati</taxon>
        <taxon>Actinomycetota</taxon>
        <taxon>Acidimicrobiia</taxon>
        <taxon>Acidimicrobiales</taxon>
        <taxon>Acidimicrobiaceae</taxon>
        <taxon>Aciditerrimonas</taxon>
    </lineage>
</organism>
<evidence type="ECO:0000313" key="3">
    <source>
        <dbReference type="EMBL" id="MFC0082167.1"/>
    </source>
</evidence>
<dbReference type="InterPro" id="IPR037257">
    <property type="entry name" value="T2SS_E_N_sf"/>
</dbReference>
<accession>A0ABV6C7F1</accession>
<dbReference type="SUPFAM" id="SSF160246">
    <property type="entry name" value="EspE N-terminal domain-like"/>
    <property type="match status" value="1"/>
</dbReference>
<dbReference type="Pfam" id="PF00437">
    <property type="entry name" value="T2SSE"/>
    <property type="match status" value="1"/>
</dbReference>
<evidence type="ECO:0000259" key="2">
    <source>
        <dbReference type="PROSITE" id="PS00662"/>
    </source>
</evidence>
<keyword evidence="4" id="KW-1185">Reference proteome</keyword>
<evidence type="ECO:0000313" key="4">
    <source>
        <dbReference type="Proteomes" id="UP001589788"/>
    </source>
</evidence>
<dbReference type="InterPro" id="IPR027417">
    <property type="entry name" value="P-loop_NTPase"/>
</dbReference>
<reference evidence="3 4" key="1">
    <citation type="submission" date="2024-09" db="EMBL/GenBank/DDBJ databases">
        <authorList>
            <person name="Sun Q."/>
            <person name="Mori K."/>
        </authorList>
    </citation>
    <scope>NUCLEOTIDE SEQUENCE [LARGE SCALE GENOMIC DNA]</scope>
    <source>
        <strain evidence="3 4">JCM 15389</strain>
    </source>
</reference>
<proteinExistence type="inferred from homology"/>
<dbReference type="NCBIfam" id="TIGR01420">
    <property type="entry name" value="pilT_fam"/>
    <property type="match status" value="1"/>
</dbReference>
<dbReference type="Gene3D" id="3.30.450.90">
    <property type="match status" value="1"/>
</dbReference>
<feature type="domain" description="Bacterial type II secretion system protein E" evidence="2">
    <location>
        <begin position="416"/>
        <end position="430"/>
    </location>
</feature>
<dbReference type="InterPro" id="IPR001482">
    <property type="entry name" value="T2SS/T4SS_dom"/>
</dbReference>
<dbReference type="EMBL" id="JBHLYQ010000076">
    <property type="protein sequence ID" value="MFC0082167.1"/>
    <property type="molecule type" value="Genomic_DNA"/>
</dbReference>
<protein>
    <submittedName>
        <fullName evidence="3">PilT/PilU family type 4a pilus ATPase</fullName>
    </submittedName>
</protein>
<evidence type="ECO:0000256" key="1">
    <source>
        <dbReference type="ARBA" id="ARBA00006611"/>
    </source>
</evidence>
<dbReference type="Pfam" id="PF05157">
    <property type="entry name" value="MshEN"/>
    <property type="match status" value="1"/>
</dbReference>
<dbReference type="Gene3D" id="3.40.50.300">
    <property type="entry name" value="P-loop containing nucleotide triphosphate hydrolases"/>
    <property type="match status" value="1"/>
</dbReference>
<dbReference type="SMART" id="SM00382">
    <property type="entry name" value="AAA"/>
    <property type="match status" value="1"/>
</dbReference>
<dbReference type="InterPro" id="IPR003593">
    <property type="entry name" value="AAA+_ATPase"/>
</dbReference>
<dbReference type="Proteomes" id="UP001589788">
    <property type="component" value="Unassembled WGS sequence"/>
</dbReference>
<dbReference type="RefSeq" id="WP_377789636.1">
    <property type="nucleotide sequence ID" value="NZ_JBHLYQ010000076.1"/>
</dbReference>
<dbReference type="CDD" id="cd01131">
    <property type="entry name" value="PilT"/>
    <property type="match status" value="1"/>
</dbReference>
<comment type="similarity">
    <text evidence="1">Belongs to the GSP E family.</text>
</comment>
<comment type="caution">
    <text evidence="3">The sequence shown here is derived from an EMBL/GenBank/DDBJ whole genome shotgun (WGS) entry which is preliminary data.</text>
</comment>
<gene>
    <name evidence="3" type="ORF">ACFFRE_08400</name>
</gene>
<dbReference type="InterPro" id="IPR050921">
    <property type="entry name" value="T4SS_GSP_E_ATPase"/>
</dbReference>
<name>A0ABV6C7F1_9ACTN</name>
<dbReference type="InterPro" id="IPR007831">
    <property type="entry name" value="T2SS_GspE_N"/>
</dbReference>